<accession>A0AAW9S6D8</accession>
<feature type="domain" description="Methylmalonyl-CoA mutase alpha/beta chain catalytic" evidence="1">
    <location>
        <begin position="212"/>
        <end position="386"/>
    </location>
</feature>
<organism evidence="2 3">
    <name type="scientific">Rapidithrix thailandica</name>
    <dbReference type="NCBI Taxonomy" id="413964"/>
    <lineage>
        <taxon>Bacteria</taxon>
        <taxon>Pseudomonadati</taxon>
        <taxon>Bacteroidota</taxon>
        <taxon>Cytophagia</taxon>
        <taxon>Cytophagales</taxon>
        <taxon>Flammeovirgaceae</taxon>
        <taxon>Rapidithrix</taxon>
    </lineage>
</organism>
<name>A0AAW9S6D8_9BACT</name>
<dbReference type="EMBL" id="JBDKWZ010000004">
    <property type="protein sequence ID" value="MEN7547978.1"/>
    <property type="molecule type" value="Genomic_DNA"/>
</dbReference>
<evidence type="ECO:0000313" key="2">
    <source>
        <dbReference type="EMBL" id="MEN7547978.1"/>
    </source>
</evidence>
<dbReference type="Pfam" id="PF01642">
    <property type="entry name" value="MM_CoA_mutase"/>
    <property type="match status" value="1"/>
</dbReference>
<dbReference type="PANTHER" id="PTHR48101">
    <property type="entry name" value="METHYLMALONYL-COA MUTASE, MITOCHONDRIAL-RELATED"/>
    <property type="match status" value="1"/>
</dbReference>
<dbReference type="InterPro" id="IPR006099">
    <property type="entry name" value="MeMalonylCoA_mutase_a/b_cat"/>
</dbReference>
<sequence length="388" mass="44049">MNKHDSEPLFTEFPPIAKSEWLEKINKDLKGADFEEKLVWKTTEGFTLQPFYTQEDLRELSTPERFQNQDLNTAQVPLGARQWENRPEIVVEDLKKANQMALEALNNGADGIAFNLSAYASPIDFSTLLAEIQTRYCGISFLLKEGFKNFVQEYLGYITQTGQEVTQLNGCIHTSTTPSPDDIKALMNSPARDSSLRFIPINLPTLPDTVSERVATLLFKATTILNTLIDQGCQIEHIVPHISFSFPVSNNYFFEMAGLRALRTLFYEMIKEYGVKDYPAHRVYLHVRSSIRTDYATEEEHYTNLLANTTQAMSAIIGGCNALTVTPHDADLKVNNRFSCRIARNVSTVLREEAYFDKVADPAAGSYYLETLSYKIAEKAWSRFQEML</sequence>
<evidence type="ECO:0000259" key="1">
    <source>
        <dbReference type="Pfam" id="PF01642"/>
    </source>
</evidence>
<gene>
    <name evidence="2" type="ORF">AAG747_08660</name>
</gene>
<dbReference type="GO" id="GO:0031419">
    <property type="term" value="F:cobalamin binding"/>
    <property type="evidence" value="ECO:0007669"/>
    <property type="project" value="InterPro"/>
</dbReference>
<reference evidence="2 3" key="1">
    <citation type="submission" date="2024-04" db="EMBL/GenBank/DDBJ databases">
        <title>Novel genus in family Flammeovirgaceae.</title>
        <authorList>
            <person name="Nguyen T.H."/>
            <person name="Vuong T.Q."/>
            <person name="Le H."/>
            <person name="Kim S.-G."/>
        </authorList>
    </citation>
    <scope>NUCLEOTIDE SEQUENCE [LARGE SCALE GENOMIC DNA]</scope>
    <source>
        <strain evidence="2 3">JCM 23209</strain>
    </source>
</reference>
<evidence type="ECO:0000313" key="3">
    <source>
        <dbReference type="Proteomes" id="UP001403385"/>
    </source>
</evidence>
<comment type="caution">
    <text evidence="2">The sequence shown here is derived from an EMBL/GenBank/DDBJ whole genome shotgun (WGS) entry which is preliminary data.</text>
</comment>
<dbReference type="SUPFAM" id="SSF51703">
    <property type="entry name" value="Cobalamin (vitamin B12)-dependent enzymes"/>
    <property type="match status" value="1"/>
</dbReference>
<keyword evidence="3" id="KW-1185">Reference proteome</keyword>
<dbReference type="Proteomes" id="UP001403385">
    <property type="component" value="Unassembled WGS sequence"/>
</dbReference>
<dbReference type="RefSeq" id="WP_346820760.1">
    <property type="nucleotide sequence ID" value="NZ_JBDKWZ010000004.1"/>
</dbReference>
<dbReference type="Gene3D" id="3.20.20.240">
    <property type="entry name" value="Methylmalonyl-CoA mutase"/>
    <property type="match status" value="2"/>
</dbReference>
<dbReference type="AlphaFoldDB" id="A0AAW9S6D8"/>
<dbReference type="GO" id="GO:0016866">
    <property type="term" value="F:intramolecular transferase activity"/>
    <property type="evidence" value="ECO:0007669"/>
    <property type="project" value="InterPro"/>
</dbReference>
<dbReference type="PANTHER" id="PTHR48101:SF1">
    <property type="entry name" value="METHYLMALONYL-COA MUTASE, LARGE SUBUNIT"/>
    <property type="match status" value="1"/>
</dbReference>
<protein>
    <submittedName>
        <fullName evidence="2">Methylmalonyl-CoA mutase family protein</fullName>
    </submittedName>
</protein>
<dbReference type="InterPro" id="IPR016176">
    <property type="entry name" value="Cbl-dep_enz_cat"/>
</dbReference>
<proteinExistence type="predicted"/>